<dbReference type="Proteomes" id="UP000245626">
    <property type="component" value="Unassembled WGS sequence"/>
</dbReference>
<sequence length="93" mass="9950">MDDGEQGGKLEVVMDVQKREGRGVALKGGRGGKAQGGRRGGEGFAGTDLSRSALFLPQRFQGWSSAYMLLPNVATVVWTLFVCSLRLVALHTV</sequence>
<keyword evidence="2" id="KW-1185">Reference proteome</keyword>
<evidence type="ECO:0000313" key="1">
    <source>
        <dbReference type="EMBL" id="PWN52783.1"/>
    </source>
</evidence>
<reference evidence="1 2" key="1">
    <citation type="journal article" date="2018" name="Mol. Biol. Evol.">
        <title>Broad Genomic Sampling Reveals a Smut Pathogenic Ancestry of the Fungal Clade Ustilaginomycotina.</title>
        <authorList>
            <person name="Kijpornyongpan T."/>
            <person name="Mondo S.J."/>
            <person name="Barry K."/>
            <person name="Sandor L."/>
            <person name="Lee J."/>
            <person name="Lipzen A."/>
            <person name="Pangilinan J."/>
            <person name="LaButti K."/>
            <person name="Hainaut M."/>
            <person name="Henrissat B."/>
            <person name="Grigoriev I.V."/>
            <person name="Spatafora J.W."/>
            <person name="Aime M.C."/>
        </authorList>
    </citation>
    <scope>NUCLEOTIDE SEQUENCE [LARGE SCALE GENOMIC DNA]</scope>
    <source>
        <strain evidence="1 2">SA 807</strain>
    </source>
</reference>
<protein>
    <submittedName>
        <fullName evidence="1">Uncharacterized protein</fullName>
    </submittedName>
</protein>
<dbReference type="EMBL" id="KZ819758">
    <property type="protein sequence ID" value="PWN52783.1"/>
    <property type="molecule type" value="Genomic_DNA"/>
</dbReference>
<proteinExistence type="predicted"/>
<accession>A0ACD0P3U3</accession>
<name>A0ACD0P3U3_9BASI</name>
<evidence type="ECO:0000313" key="2">
    <source>
        <dbReference type="Proteomes" id="UP000245626"/>
    </source>
</evidence>
<gene>
    <name evidence="1" type="ORF">IE53DRAFT_251896</name>
</gene>
<organism evidence="1 2">
    <name type="scientific">Violaceomyces palustris</name>
    <dbReference type="NCBI Taxonomy" id="1673888"/>
    <lineage>
        <taxon>Eukaryota</taxon>
        <taxon>Fungi</taxon>
        <taxon>Dikarya</taxon>
        <taxon>Basidiomycota</taxon>
        <taxon>Ustilaginomycotina</taxon>
        <taxon>Ustilaginomycetes</taxon>
        <taxon>Violaceomycetales</taxon>
        <taxon>Violaceomycetaceae</taxon>
        <taxon>Violaceomyces</taxon>
    </lineage>
</organism>